<keyword evidence="3" id="KW-1185">Reference proteome</keyword>
<reference evidence="2" key="1">
    <citation type="submission" date="2021-01" db="EMBL/GenBank/DDBJ databases">
        <title>Novel species in genus Nocardioides.</title>
        <authorList>
            <person name="Zhang G."/>
        </authorList>
    </citation>
    <scope>NUCLEOTIDE SEQUENCE</scope>
    <source>
        <strain evidence="2">Zg-536</strain>
    </source>
</reference>
<proteinExistence type="predicted"/>
<dbReference type="Proteomes" id="UP000663791">
    <property type="component" value="Unassembled WGS sequence"/>
</dbReference>
<dbReference type="SUPFAM" id="SSF55486">
    <property type="entry name" value="Metalloproteases ('zincins'), catalytic domain"/>
    <property type="match status" value="1"/>
</dbReference>
<dbReference type="Pfam" id="PF06262">
    <property type="entry name" value="Zincin_1"/>
    <property type="match status" value="1"/>
</dbReference>
<evidence type="ECO:0000256" key="1">
    <source>
        <dbReference type="SAM" id="MobiDB-lite"/>
    </source>
</evidence>
<feature type="compositionally biased region" description="Basic residues" evidence="1">
    <location>
        <begin position="17"/>
        <end position="27"/>
    </location>
</feature>
<comment type="caution">
    <text evidence="2">The sequence shown here is derived from an EMBL/GenBank/DDBJ whole genome shotgun (WGS) entry which is preliminary data.</text>
</comment>
<sequence length="165" mass="18665">MIVHREQSGPPTPEGRQRRRRDRRGRGARGPAVLPLGAPVPGDGWASQPRPPRPRTRREVFDRIMLDLVSDLDERWADRLGLLEYAVEDTPQLPEDWDSNRVPLSSLVRGTGTTPSRLVVFRRPLEHRASDRADLEAMLLTVVVEQVAELLGIPPSEVDPRYLDD</sequence>
<organism evidence="2 3">
    <name type="scientific">Nocardioides faecalis</name>
    <dbReference type="NCBI Taxonomy" id="2803858"/>
    <lineage>
        <taxon>Bacteria</taxon>
        <taxon>Bacillati</taxon>
        <taxon>Actinomycetota</taxon>
        <taxon>Actinomycetes</taxon>
        <taxon>Propionibacteriales</taxon>
        <taxon>Nocardioidaceae</taxon>
        <taxon>Nocardioides</taxon>
    </lineage>
</organism>
<evidence type="ECO:0000313" key="2">
    <source>
        <dbReference type="EMBL" id="MBM9459321.1"/>
    </source>
</evidence>
<dbReference type="InterPro" id="IPR010428">
    <property type="entry name" value="Zincin_1"/>
</dbReference>
<feature type="region of interest" description="Disordered" evidence="1">
    <location>
        <begin position="1"/>
        <end position="57"/>
    </location>
</feature>
<name>A0A938Y8A2_9ACTN</name>
<dbReference type="AlphaFoldDB" id="A0A938Y8A2"/>
<accession>A0A938Y8A2</accession>
<dbReference type="InterPro" id="IPR038555">
    <property type="entry name" value="Zincin_1_sf"/>
</dbReference>
<evidence type="ECO:0000313" key="3">
    <source>
        <dbReference type="Proteomes" id="UP000663791"/>
    </source>
</evidence>
<dbReference type="CDD" id="cd12954">
    <property type="entry name" value="MMP_TTHA0227_like_1"/>
    <property type="match status" value="1"/>
</dbReference>
<dbReference type="Gene3D" id="3.30.2010.20">
    <property type="match status" value="1"/>
</dbReference>
<dbReference type="EMBL" id="JAERTX010000004">
    <property type="protein sequence ID" value="MBM9459321.1"/>
    <property type="molecule type" value="Genomic_DNA"/>
</dbReference>
<gene>
    <name evidence="2" type="ORF">JK386_05350</name>
</gene>
<protein>
    <submittedName>
        <fullName evidence="2">Metallopeptidase family protein</fullName>
    </submittedName>
</protein>